<dbReference type="AlphaFoldDB" id="W1X9I7"/>
<organism evidence="1">
    <name type="scientific">human gut metagenome</name>
    <dbReference type="NCBI Taxonomy" id="408170"/>
    <lineage>
        <taxon>unclassified sequences</taxon>
        <taxon>metagenomes</taxon>
        <taxon>organismal metagenomes</taxon>
    </lineage>
</organism>
<proteinExistence type="predicted"/>
<gene>
    <name evidence="1" type="ORF">Q604_UNBC17797G0001</name>
</gene>
<accession>W1X9I7</accession>
<protein>
    <submittedName>
        <fullName evidence="1">Uncharacterized protein</fullName>
    </submittedName>
</protein>
<evidence type="ECO:0000313" key="1">
    <source>
        <dbReference type="EMBL" id="ETJ25474.1"/>
    </source>
</evidence>
<reference evidence="1" key="1">
    <citation type="submission" date="2013-12" db="EMBL/GenBank/DDBJ databases">
        <title>A Varibaculum cambriense genome reconstructed from a premature infant gut community with otherwise low bacterial novelty that shifts toward anaerobic metabolism during the third week of life.</title>
        <authorList>
            <person name="Brown C.T."/>
            <person name="Sharon I."/>
            <person name="Thomas B.C."/>
            <person name="Castelle C.J."/>
            <person name="Morowitz M.J."/>
            <person name="Banfield J.F."/>
        </authorList>
    </citation>
    <scope>NUCLEOTIDE SEQUENCE</scope>
</reference>
<name>W1X9I7_9ZZZZ</name>
<sequence length="40" mass="4812">KIMSTSYEKEYDFNDHIEGLQMKKVLILEKMMMITSMIIQ</sequence>
<comment type="caution">
    <text evidence="1">The sequence shown here is derived from an EMBL/GenBank/DDBJ whole genome shotgun (WGS) entry which is preliminary data.</text>
</comment>
<dbReference type="EMBL" id="AZMM01017797">
    <property type="protein sequence ID" value="ETJ25474.1"/>
    <property type="molecule type" value="Genomic_DNA"/>
</dbReference>
<feature type="non-terminal residue" evidence="1">
    <location>
        <position position="1"/>
    </location>
</feature>